<dbReference type="InParanoid" id="G2QKV4"/>
<dbReference type="AlphaFoldDB" id="G2QKV4"/>
<proteinExistence type="predicted"/>
<feature type="region of interest" description="Disordered" evidence="1">
    <location>
        <begin position="151"/>
        <end position="182"/>
    </location>
</feature>
<dbReference type="Proteomes" id="UP000007322">
    <property type="component" value="Chromosome 6"/>
</dbReference>
<organism evidence="2 3">
    <name type="scientific">Thermothelomyces thermophilus (strain ATCC 42464 / BCRC 31852 / DSM 1799)</name>
    <name type="common">Sporotrichum thermophile</name>
    <dbReference type="NCBI Taxonomy" id="573729"/>
    <lineage>
        <taxon>Eukaryota</taxon>
        <taxon>Fungi</taxon>
        <taxon>Dikarya</taxon>
        <taxon>Ascomycota</taxon>
        <taxon>Pezizomycotina</taxon>
        <taxon>Sordariomycetes</taxon>
        <taxon>Sordariomycetidae</taxon>
        <taxon>Sordariales</taxon>
        <taxon>Chaetomiaceae</taxon>
        <taxon>Thermothelomyces</taxon>
    </lineage>
</organism>
<dbReference type="eggNOG" id="ENOG502RP1M">
    <property type="taxonomic scope" value="Eukaryota"/>
</dbReference>
<evidence type="ECO:0000256" key="1">
    <source>
        <dbReference type="SAM" id="MobiDB-lite"/>
    </source>
</evidence>
<feature type="compositionally biased region" description="Polar residues" evidence="1">
    <location>
        <begin position="67"/>
        <end position="79"/>
    </location>
</feature>
<protein>
    <submittedName>
        <fullName evidence="2">Uncharacterized protein</fullName>
    </submittedName>
</protein>
<feature type="region of interest" description="Disordered" evidence="1">
    <location>
        <begin position="297"/>
        <end position="383"/>
    </location>
</feature>
<feature type="compositionally biased region" description="Low complexity" evidence="1">
    <location>
        <begin position="161"/>
        <end position="181"/>
    </location>
</feature>
<reference evidence="2 3" key="1">
    <citation type="journal article" date="2011" name="Nat. Biotechnol.">
        <title>Comparative genomic analysis of the thermophilic biomass-degrading fungi Myceliophthora thermophila and Thielavia terrestris.</title>
        <authorList>
            <person name="Berka R.M."/>
            <person name="Grigoriev I.V."/>
            <person name="Otillar R."/>
            <person name="Salamov A."/>
            <person name="Grimwood J."/>
            <person name="Reid I."/>
            <person name="Ishmael N."/>
            <person name="John T."/>
            <person name="Darmond C."/>
            <person name="Moisan M.-C."/>
            <person name="Henrissat B."/>
            <person name="Coutinho P.M."/>
            <person name="Lombard V."/>
            <person name="Natvig D.O."/>
            <person name="Lindquist E."/>
            <person name="Schmutz J."/>
            <person name="Lucas S."/>
            <person name="Harris P."/>
            <person name="Powlowski J."/>
            <person name="Bellemare A."/>
            <person name="Taylor D."/>
            <person name="Butler G."/>
            <person name="de Vries R.P."/>
            <person name="Allijn I.E."/>
            <person name="van den Brink J."/>
            <person name="Ushinsky S."/>
            <person name="Storms R."/>
            <person name="Powell A.J."/>
            <person name="Paulsen I.T."/>
            <person name="Elbourne L.D.H."/>
            <person name="Baker S.E."/>
            <person name="Magnuson J."/>
            <person name="LaBoissiere S."/>
            <person name="Clutterbuck A.J."/>
            <person name="Martinez D."/>
            <person name="Wogulis M."/>
            <person name="de Leon A.L."/>
            <person name="Rey M.W."/>
            <person name="Tsang A."/>
        </authorList>
    </citation>
    <scope>NUCLEOTIDE SEQUENCE [LARGE SCALE GENOMIC DNA]</scope>
    <source>
        <strain evidence="3">ATCC 42464 / BCRC 31852 / DSM 1799</strain>
    </source>
</reference>
<feature type="region of interest" description="Disordered" evidence="1">
    <location>
        <begin position="48"/>
        <end position="91"/>
    </location>
</feature>
<keyword evidence="3" id="KW-1185">Reference proteome</keyword>
<dbReference type="OMA" id="ARIRFIQ"/>
<dbReference type="GeneID" id="11513656"/>
<accession>G2QKV4</accession>
<feature type="compositionally biased region" description="Low complexity" evidence="1">
    <location>
        <begin position="55"/>
        <end position="66"/>
    </location>
</feature>
<name>G2QKV4_THET4</name>
<evidence type="ECO:0000313" key="2">
    <source>
        <dbReference type="EMBL" id="AEO60586.1"/>
    </source>
</evidence>
<dbReference type="VEuPathDB" id="FungiDB:MYCTH_97184"/>
<feature type="compositionally biased region" description="Low complexity" evidence="1">
    <location>
        <begin position="359"/>
        <end position="370"/>
    </location>
</feature>
<feature type="region of interest" description="Disordered" evidence="1">
    <location>
        <begin position="1"/>
        <end position="32"/>
    </location>
</feature>
<dbReference type="KEGG" id="mtm:MYCTH_97184"/>
<sequence length="434" mass="46264">MSEPSKKPEPVQPQPPGSGKVEFTNNLGPPFKRPVVEDEIEFISCSPVKKKRLTEQTTAHNTTTSTAPPQLQDTRSANQETRDFPQIPPAGRCRSLCGIGIGQAKAPGPETAMESRGTSLPVLEKFAFPQTFPLATGRPPRLSDAISPKQFPQASLAPPETGTNTATTISTTNTSTQIPTQESSVTLDQISCLDFDGVPTNSPGFDAGRVFSADCGIMSGISVGNTTSAMPPLPPFPTSSPRAGIPFTMYSTGSIMTVPQAQNRDKPSVAVLPTGAKLTSCCPHCARIRQQNTFRQAPVGVSGMSPKMATQTHGHANPQGHEHASSPRSVPPPPGFSPPGHIIPPRSAPAPGQEQRRLPNQWQHQNQQPPSENPLHPGPPTPNYYLRPLLQDMAQTIQASFPYAQVAARHGMAPARVAEVLARVVGAPLVSRRE</sequence>
<dbReference type="HOGENOM" id="CLU_631903_0_0_1"/>
<gene>
    <name evidence="2" type="ORF">MYCTH_97184</name>
</gene>
<dbReference type="EMBL" id="CP003007">
    <property type="protein sequence ID" value="AEO60586.1"/>
    <property type="molecule type" value="Genomic_DNA"/>
</dbReference>
<evidence type="ECO:0000313" key="3">
    <source>
        <dbReference type="Proteomes" id="UP000007322"/>
    </source>
</evidence>
<dbReference type="OrthoDB" id="3515338at2759"/>
<dbReference type="RefSeq" id="XP_003665831.1">
    <property type="nucleotide sequence ID" value="XM_003665783.1"/>
</dbReference>